<evidence type="ECO:0000313" key="3">
    <source>
        <dbReference type="Proteomes" id="UP001241988"/>
    </source>
</evidence>
<feature type="transmembrane region" description="Helical" evidence="1">
    <location>
        <begin position="61"/>
        <end position="77"/>
    </location>
</feature>
<evidence type="ECO:0000313" key="2">
    <source>
        <dbReference type="EMBL" id="MDQ0427542.1"/>
    </source>
</evidence>
<dbReference type="Proteomes" id="UP001241988">
    <property type="component" value="Unassembled WGS sequence"/>
</dbReference>
<protein>
    <submittedName>
        <fullName evidence="2">Prepilin signal peptidase PulO-like enzyme (Type II secretory pathway)</fullName>
    </submittedName>
</protein>
<keyword evidence="1" id="KW-0472">Membrane</keyword>
<evidence type="ECO:0000256" key="1">
    <source>
        <dbReference type="SAM" id="Phobius"/>
    </source>
</evidence>
<comment type="caution">
    <text evidence="2">The sequence shown here is derived from an EMBL/GenBank/DDBJ whole genome shotgun (WGS) entry which is preliminary data.</text>
</comment>
<reference evidence="2 3" key="1">
    <citation type="submission" date="2023-07" db="EMBL/GenBank/DDBJ databases">
        <title>Genomic Encyclopedia of Type Strains, Phase IV (KMG-IV): sequencing the most valuable type-strain genomes for metagenomic binning, comparative biology and taxonomic classification.</title>
        <authorList>
            <person name="Goeker M."/>
        </authorList>
    </citation>
    <scope>NUCLEOTIDE SEQUENCE [LARGE SCALE GENOMIC DNA]</scope>
    <source>
        <strain evidence="2 3">DSM 16419</strain>
    </source>
</reference>
<name>A0ABU0GQC4_9BACL</name>
<sequence>MNLLNESSPLLAGYLPYFLIIPSLLLLAYGLVKKSHNVILISYIVFFPIFMALIFMEMDIYLLPLLLLPPLQVFYYFKLKNSPA</sequence>
<accession>A0ABU0GQC4</accession>
<feature type="transmembrane region" description="Helical" evidence="1">
    <location>
        <begin position="12"/>
        <end position="31"/>
    </location>
</feature>
<dbReference type="EMBL" id="JAUSWB010000001">
    <property type="protein sequence ID" value="MDQ0427542.1"/>
    <property type="molecule type" value="Genomic_DNA"/>
</dbReference>
<organism evidence="2 3">
    <name type="scientific">Planomicrobium stackebrandtii</name>
    <dbReference type="NCBI Taxonomy" id="253160"/>
    <lineage>
        <taxon>Bacteria</taxon>
        <taxon>Bacillati</taxon>
        <taxon>Bacillota</taxon>
        <taxon>Bacilli</taxon>
        <taxon>Bacillales</taxon>
        <taxon>Caryophanaceae</taxon>
        <taxon>Planomicrobium</taxon>
    </lineage>
</organism>
<feature type="transmembrane region" description="Helical" evidence="1">
    <location>
        <begin position="38"/>
        <end position="55"/>
    </location>
</feature>
<keyword evidence="3" id="KW-1185">Reference proteome</keyword>
<proteinExistence type="predicted"/>
<gene>
    <name evidence="2" type="ORF">QOZ98_000367</name>
</gene>
<keyword evidence="1" id="KW-0812">Transmembrane</keyword>
<keyword evidence="1" id="KW-1133">Transmembrane helix</keyword>